<comment type="caution">
    <text evidence="2">The sequence shown here is derived from an EMBL/GenBank/DDBJ whole genome shotgun (WGS) entry which is preliminary data.</text>
</comment>
<evidence type="ECO:0000256" key="1">
    <source>
        <dbReference type="SAM" id="SignalP"/>
    </source>
</evidence>
<gene>
    <name evidence="2" type="ORF">B0T11DRAFT_221505</name>
</gene>
<evidence type="ECO:0000313" key="2">
    <source>
        <dbReference type="EMBL" id="KAH7369487.1"/>
    </source>
</evidence>
<dbReference type="OrthoDB" id="1046782at2759"/>
<feature type="chain" id="PRO_5035438311" evidence="1">
    <location>
        <begin position="17"/>
        <end position="1130"/>
    </location>
</feature>
<dbReference type="CDD" id="cd11577">
    <property type="entry name" value="GH71"/>
    <property type="match status" value="1"/>
</dbReference>
<dbReference type="GO" id="GO:0051118">
    <property type="term" value="F:glucan endo-1,3-alpha-glucosidase activity"/>
    <property type="evidence" value="ECO:0007669"/>
    <property type="project" value="InterPro"/>
</dbReference>
<dbReference type="Gene3D" id="3.20.20.80">
    <property type="entry name" value="Glycosidases"/>
    <property type="match status" value="1"/>
</dbReference>
<proteinExistence type="predicted"/>
<dbReference type="Proteomes" id="UP000813385">
    <property type="component" value="Unassembled WGS sequence"/>
</dbReference>
<accession>A0A8K0TTS0</accession>
<reference evidence="2" key="1">
    <citation type="journal article" date="2021" name="Nat. Commun.">
        <title>Genetic determinants of endophytism in the Arabidopsis root mycobiome.</title>
        <authorList>
            <person name="Mesny F."/>
            <person name="Miyauchi S."/>
            <person name="Thiergart T."/>
            <person name="Pickel B."/>
            <person name="Atanasova L."/>
            <person name="Karlsson M."/>
            <person name="Huettel B."/>
            <person name="Barry K.W."/>
            <person name="Haridas S."/>
            <person name="Chen C."/>
            <person name="Bauer D."/>
            <person name="Andreopoulos W."/>
            <person name="Pangilinan J."/>
            <person name="LaButti K."/>
            <person name="Riley R."/>
            <person name="Lipzen A."/>
            <person name="Clum A."/>
            <person name="Drula E."/>
            <person name="Henrissat B."/>
            <person name="Kohler A."/>
            <person name="Grigoriev I.V."/>
            <person name="Martin F.M."/>
            <person name="Hacquard S."/>
        </authorList>
    </citation>
    <scope>NUCLEOTIDE SEQUENCE</scope>
    <source>
        <strain evidence="2">MPI-CAGE-AT-0016</strain>
    </source>
</reference>
<dbReference type="Pfam" id="PF03659">
    <property type="entry name" value="Glyco_hydro_71"/>
    <property type="match status" value="1"/>
</dbReference>
<organism evidence="2 3">
    <name type="scientific">Plectosphaerella cucumerina</name>
    <dbReference type="NCBI Taxonomy" id="40658"/>
    <lineage>
        <taxon>Eukaryota</taxon>
        <taxon>Fungi</taxon>
        <taxon>Dikarya</taxon>
        <taxon>Ascomycota</taxon>
        <taxon>Pezizomycotina</taxon>
        <taxon>Sordariomycetes</taxon>
        <taxon>Hypocreomycetidae</taxon>
        <taxon>Glomerellales</taxon>
        <taxon>Plectosphaerellaceae</taxon>
        <taxon>Plectosphaerella</taxon>
    </lineage>
</organism>
<protein>
    <submittedName>
        <fullName evidence="2">Glycosyl hydrolase family 71-domain-containing protein</fullName>
    </submittedName>
</protein>
<dbReference type="EMBL" id="JAGPXD010000002">
    <property type="protein sequence ID" value="KAH7369487.1"/>
    <property type="molecule type" value="Genomic_DNA"/>
</dbReference>
<keyword evidence="2" id="KW-0378">Hydrolase</keyword>
<keyword evidence="3" id="KW-1185">Reference proteome</keyword>
<keyword evidence="1" id="KW-0732">Signal</keyword>
<evidence type="ECO:0000313" key="3">
    <source>
        <dbReference type="Proteomes" id="UP000813385"/>
    </source>
</evidence>
<feature type="signal peptide" evidence="1">
    <location>
        <begin position="1"/>
        <end position="16"/>
    </location>
</feature>
<dbReference type="AlphaFoldDB" id="A0A8K0TTS0"/>
<sequence length="1130" mass="122876">MLLAVSLAVLASYAEAKSVLAHFMVGNTAHYNQALWEDEMRLAAGSGIDAFALNIANGEVHNYVQLDLAFKAAAARNFKLVFSFDYAGGVSPWTKESVLDLLRTYAGRGTYVQHKGLPLVSTFEGPDFADDWNWIKSSLKVFFVPDWSSKGAQIAVGLGNGVADGLFNWAAWPDQANWPKETYTDASYAVALNGKPYMMPVSPWFYTNMPGFDKNWMWRGEMLWYDRWVQTLHVQPEWVQIISWNDYGESHYIAPIRGEESLVAFGSNYGKSPFNYVRGIEHNDWRIFLPHMISLYKTGTAAVTQEGLNIWYRQHPKSAGCKDSGTTAYTATHMQVERPWTEGNRDGVFFAALLGSSASAHVTIGGTVFNPTWRYFPEGGVGVYVGWVETQATGAVRVEIKRGANVVVGLSGQRPIGGCQDGYFNFNPVVYATMGSTIASKSPPVIITKDTPCVAGNGIGDFQDLCQNACKFNYCPLEACMCTKWGKQQGTDIVRGPPGYPAAGRDTNFEGLCAVTCSYGTAGICPASKCGKVKLPPITPGQVPAPVCIKGTGVGNFEGLCDFSCHFGYCPSPCTCLQKGDQVPPPADNGGTGYPALGVGWEVTELCRYACSHGYCPPGACSNRPSGIFTELPPPVTTSPQCKGREEGRHSIPLSTCKIAGDESKSPAERWESVDADTAIYDLAISWGIGVRAEGPDYLTKMTSFIYFVSEVWTGKEKNGKPYAGKAYSCHILGSDACVPITCEQSNYPAVGLIMESFGHLHNFHNSMYTAVTDAATAISERSKSISDRCIKKTKSPLEAVLQILGVIDIVTTLAGAGIWSKIFRASFAARWAKSVEVAATFKDSATGAIETYISFTHNVHRLAVYYLLTLDSFETAAENAKSLGEFATALVSHFHTTISRTLSSYFDFKDEDGVGPLRRAINGGVFLENPITAAGLTRDDLKNSFLETFSAQLVLAAWSSGDKQWPVVVWVDKITDETPEDAAGTEDGFMFGPDAPTAKIHYNGKTLWLVEGRVSGVLAEVVPAALLKGTDELIKTNNTLGVSLHQLAVSAWEGWAANGKKNPFPMVTSTSGNTDAANFMPYEQGVMTPGFINIPVCTVQDVIDNWQYFARGSPKIPRCDYYPCCNIPK</sequence>
<name>A0A8K0TTS0_9PEZI</name>
<dbReference type="InterPro" id="IPR005197">
    <property type="entry name" value="Glyco_hydro_71"/>
</dbReference>